<evidence type="ECO:0000313" key="1">
    <source>
        <dbReference type="EMBL" id="HAS6675319.1"/>
    </source>
</evidence>
<accession>A0A8H9JUR3</accession>
<dbReference type="Pfam" id="PF06252">
    <property type="entry name" value="GemA"/>
    <property type="match status" value="1"/>
</dbReference>
<sequence length="144" mass="16270">MVDINRNKYYGMIHKGVQALLKDRMGFCDDDEYRNYLGITVGKTSCKEMTDEELMDLVKGLRDEGYLTFNKQPGGQGEGNRPTNAQWAKLAALAKDKGWSGLNDARLDAFVERTAGVKKTRWLTRTKISEVILGLERWLGGRHG</sequence>
<dbReference type="EMBL" id="DACQKT010000001">
    <property type="protein sequence ID" value="HAS6675319.1"/>
    <property type="molecule type" value="Genomic_DNA"/>
</dbReference>
<reference evidence="1" key="1">
    <citation type="journal article" date="2018" name="Genome Biol.">
        <title>SKESA: strategic k-mer extension for scrupulous assemblies.</title>
        <authorList>
            <person name="Souvorov A."/>
            <person name="Agarwala R."/>
            <person name="Lipman D.J."/>
        </authorList>
    </citation>
    <scope>NUCLEOTIDE SEQUENCE</scope>
    <source>
        <strain evidence="1">1930</strain>
    </source>
</reference>
<proteinExistence type="predicted"/>
<dbReference type="InterPro" id="IPR009363">
    <property type="entry name" value="Phage_Mu_Gp16"/>
</dbReference>
<dbReference type="AlphaFoldDB" id="A0A8H9JUR3"/>
<protein>
    <submittedName>
        <fullName evidence="1">DUF1018 domain-containing protein</fullName>
    </submittedName>
</protein>
<comment type="caution">
    <text evidence="1">The sequence shown here is derived from an EMBL/GenBank/DDBJ whole genome shotgun (WGS) entry which is preliminary data.</text>
</comment>
<dbReference type="RefSeq" id="WP_051509407.1">
    <property type="nucleotide sequence ID" value="NZ_CP046412.1"/>
</dbReference>
<name>A0A8H9JUR3_VIBPH</name>
<reference evidence="1" key="2">
    <citation type="submission" date="2019-12" db="EMBL/GenBank/DDBJ databases">
        <authorList>
            <consortium name="NCBI Pathogen Detection Project"/>
        </authorList>
    </citation>
    <scope>NUCLEOTIDE SEQUENCE</scope>
    <source>
        <strain evidence="1">1930</strain>
    </source>
</reference>
<dbReference type="Proteomes" id="UP000856022">
    <property type="component" value="Unassembled WGS sequence"/>
</dbReference>
<organism evidence="1">
    <name type="scientific">Vibrio parahaemolyticus</name>
    <dbReference type="NCBI Taxonomy" id="670"/>
    <lineage>
        <taxon>Bacteria</taxon>
        <taxon>Pseudomonadati</taxon>
        <taxon>Pseudomonadota</taxon>
        <taxon>Gammaproteobacteria</taxon>
        <taxon>Vibrionales</taxon>
        <taxon>Vibrionaceae</taxon>
        <taxon>Vibrio</taxon>
    </lineage>
</organism>
<gene>
    <name evidence="1" type="ORF">I7278_00690</name>
</gene>